<dbReference type="Pfam" id="PF00326">
    <property type="entry name" value="Peptidase_S9"/>
    <property type="match status" value="1"/>
</dbReference>
<evidence type="ECO:0000313" key="5">
    <source>
        <dbReference type="Proteomes" id="UP000176850"/>
    </source>
</evidence>
<evidence type="ECO:0000313" key="4">
    <source>
        <dbReference type="EMBL" id="OGK19395.1"/>
    </source>
</evidence>
<protein>
    <recommendedName>
        <fullName evidence="3">Peptidase S9 prolyl oligopeptidase catalytic domain-containing protein</fullName>
    </recommendedName>
</protein>
<dbReference type="EMBL" id="MFZH01000012">
    <property type="protein sequence ID" value="OGK19395.1"/>
    <property type="molecule type" value="Genomic_DNA"/>
</dbReference>
<proteinExistence type="predicted"/>
<name>A0A1F7GKL1_9BACT</name>
<dbReference type="Gene3D" id="3.40.50.1820">
    <property type="entry name" value="alpha/beta hydrolase"/>
    <property type="match status" value="1"/>
</dbReference>
<feature type="domain" description="Peptidase S9 prolyl oligopeptidase catalytic" evidence="3">
    <location>
        <begin position="200"/>
        <end position="345"/>
    </location>
</feature>
<dbReference type="PANTHER" id="PTHR22946">
    <property type="entry name" value="DIENELACTONE HYDROLASE DOMAIN-CONTAINING PROTEIN-RELATED"/>
    <property type="match status" value="1"/>
</dbReference>
<sequence>MKDSVTKIIYILITALIFSIALFLIANRNPQTISQVLLRVTPTSKDTIATPFMIDSLRKRSYEGGKIVVENKAYETNTFTAYVVSYPSDGLKLFALLSVPKQKDKTFPILIMNHGYIPPDQYSSIYAYKNPFDFFASNGFIVLKPDYRANGSSEGDKKDPLNRLSYPIDVLNLISSLPTLSSLPILSSSPPLRPISQSSPPHLFIWSHSMGGDITLKILEVAGNKVKAASLWAPVAIDYPESMLFFLRLQNSPNYEIVKNLTRTLLSGDEFKKLSPTQNLHYIQSKIILHHGTADDLVPYKWGADLDKKLSEQKIPHVFYSYKGEDHNFGRGAHQTVLNRDLEFFRSN</sequence>
<comment type="caution">
    <text evidence="4">The sequence shown here is derived from an EMBL/GenBank/DDBJ whole genome shotgun (WGS) entry which is preliminary data.</text>
</comment>
<dbReference type="InterPro" id="IPR001375">
    <property type="entry name" value="Peptidase_S9_cat"/>
</dbReference>
<dbReference type="PANTHER" id="PTHR22946:SF9">
    <property type="entry name" value="POLYKETIDE TRANSFERASE AF380"/>
    <property type="match status" value="1"/>
</dbReference>
<gene>
    <name evidence="4" type="ORF">A2799_02660</name>
</gene>
<accession>A0A1F7GKL1</accession>
<evidence type="ECO:0000256" key="2">
    <source>
        <dbReference type="SAM" id="Phobius"/>
    </source>
</evidence>
<reference evidence="4 5" key="1">
    <citation type="journal article" date="2016" name="Nat. Commun.">
        <title>Thousands of microbial genomes shed light on interconnected biogeochemical processes in an aquifer system.</title>
        <authorList>
            <person name="Anantharaman K."/>
            <person name="Brown C.T."/>
            <person name="Hug L.A."/>
            <person name="Sharon I."/>
            <person name="Castelle C.J."/>
            <person name="Probst A.J."/>
            <person name="Thomas B.C."/>
            <person name="Singh A."/>
            <person name="Wilkins M.J."/>
            <person name="Karaoz U."/>
            <person name="Brodie E.L."/>
            <person name="Williams K.H."/>
            <person name="Hubbard S.S."/>
            <person name="Banfield J.F."/>
        </authorList>
    </citation>
    <scope>NUCLEOTIDE SEQUENCE [LARGE SCALE GENOMIC DNA]</scope>
</reference>
<dbReference type="SUPFAM" id="SSF53474">
    <property type="entry name" value="alpha/beta-Hydrolases"/>
    <property type="match status" value="1"/>
</dbReference>
<dbReference type="Proteomes" id="UP000176850">
    <property type="component" value="Unassembled WGS sequence"/>
</dbReference>
<evidence type="ECO:0000259" key="3">
    <source>
        <dbReference type="Pfam" id="PF00326"/>
    </source>
</evidence>
<organism evidence="4 5">
    <name type="scientific">Candidatus Roizmanbacteria bacterium RIFCSPHIGHO2_01_FULL_39_24</name>
    <dbReference type="NCBI Taxonomy" id="1802032"/>
    <lineage>
        <taxon>Bacteria</taxon>
        <taxon>Candidatus Roizmaniibacteriota</taxon>
    </lineage>
</organism>
<evidence type="ECO:0000256" key="1">
    <source>
        <dbReference type="ARBA" id="ARBA00022801"/>
    </source>
</evidence>
<keyword evidence="1" id="KW-0378">Hydrolase</keyword>
<feature type="transmembrane region" description="Helical" evidence="2">
    <location>
        <begin position="7"/>
        <end position="26"/>
    </location>
</feature>
<dbReference type="GO" id="GO:0008236">
    <property type="term" value="F:serine-type peptidase activity"/>
    <property type="evidence" value="ECO:0007669"/>
    <property type="project" value="InterPro"/>
</dbReference>
<keyword evidence="2" id="KW-1133">Transmembrane helix</keyword>
<dbReference type="AlphaFoldDB" id="A0A1F7GKL1"/>
<keyword evidence="2" id="KW-0472">Membrane</keyword>
<dbReference type="InterPro" id="IPR050261">
    <property type="entry name" value="FrsA_esterase"/>
</dbReference>
<keyword evidence="2" id="KW-0812">Transmembrane</keyword>
<dbReference type="InterPro" id="IPR029058">
    <property type="entry name" value="AB_hydrolase_fold"/>
</dbReference>
<dbReference type="GO" id="GO:0006508">
    <property type="term" value="P:proteolysis"/>
    <property type="evidence" value="ECO:0007669"/>
    <property type="project" value="InterPro"/>
</dbReference>
<dbReference type="GO" id="GO:0052689">
    <property type="term" value="F:carboxylic ester hydrolase activity"/>
    <property type="evidence" value="ECO:0007669"/>
    <property type="project" value="UniProtKB-ARBA"/>
</dbReference>